<protein>
    <recommendedName>
        <fullName evidence="2">ATP-grasp domain-containing protein</fullName>
    </recommendedName>
</protein>
<dbReference type="STRING" id="1314751.GCA_001591425_03536"/>
<keyword evidence="1" id="KW-0547">Nucleotide-binding</keyword>
<dbReference type="Gene3D" id="3.30.470.20">
    <property type="entry name" value="ATP-grasp fold, B domain"/>
    <property type="match status" value="1"/>
</dbReference>
<dbReference type="GO" id="GO:0046872">
    <property type="term" value="F:metal ion binding"/>
    <property type="evidence" value="ECO:0007669"/>
    <property type="project" value="InterPro"/>
</dbReference>
<keyword evidence="4" id="KW-1185">Reference proteome</keyword>
<evidence type="ECO:0000259" key="2">
    <source>
        <dbReference type="PROSITE" id="PS50975"/>
    </source>
</evidence>
<dbReference type="Pfam" id="PF14398">
    <property type="entry name" value="ATPgrasp_YheCD"/>
    <property type="match status" value="1"/>
</dbReference>
<feature type="domain" description="ATP-grasp" evidence="2">
    <location>
        <begin position="108"/>
        <end position="339"/>
    </location>
</feature>
<sequence>MTAFCILAFTSPVKSKYFTHIAQHAEKLGVTVYHLTPKNLTLTSVDSVTGYKYECGTWVPTTFSLPNYVYDQCYYATKRTKAYKARVKWLKEKRKITFIGNGLPNKWEVFQAAMKVSTLQPYFPFTTKATEDTIFSSLKQYKTILLKPVDGLQGNGIIKLHDSFLHIRATLVNNGDEITKDFMTHEALLAWIFQEKKEYIIQPFLPLQDELNHPFDLRILLQKNENGKWEERKRVIRKGKQHTFTSNIGSGGSVIAYEDWRLDIPPFFEQSIQEIIHQLPLCIEKQFLPLFELGIDIGISPDYCPYILDINSKPGHKIMETSTEEQKEKVYEAPTKYVLYLDQLKEWRKNR</sequence>
<dbReference type="RefSeq" id="WP_066419202.1">
    <property type="nucleotide sequence ID" value="NZ_CP018866.1"/>
</dbReference>
<reference evidence="3 4" key="1">
    <citation type="submission" date="2016-12" db="EMBL/GenBank/DDBJ databases">
        <title>The whole genome sequencing and assembly of Bacillus cohnii DSM 6307T strain.</title>
        <authorList>
            <person name="Lee Y.-J."/>
            <person name="Yi H."/>
            <person name="Bahn Y.-S."/>
            <person name="Kim J.F."/>
            <person name="Lee D.-W."/>
        </authorList>
    </citation>
    <scope>NUCLEOTIDE SEQUENCE [LARGE SCALE GENOMIC DNA]</scope>
    <source>
        <strain evidence="3 4">DSM 6307</strain>
    </source>
</reference>
<evidence type="ECO:0000256" key="1">
    <source>
        <dbReference type="PROSITE-ProRule" id="PRU00409"/>
    </source>
</evidence>
<proteinExistence type="predicted"/>
<dbReference type="Proteomes" id="UP000215224">
    <property type="component" value="Chromosome"/>
</dbReference>
<dbReference type="EMBL" id="CP018866">
    <property type="protein sequence ID" value="AST90463.1"/>
    <property type="molecule type" value="Genomic_DNA"/>
</dbReference>
<accession>A0A223KMB4</accession>
<evidence type="ECO:0000313" key="3">
    <source>
        <dbReference type="EMBL" id="AST90463.1"/>
    </source>
</evidence>
<dbReference type="InterPro" id="IPR011761">
    <property type="entry name" value="ATP-grasp"/>
</dbReference>
<dbReference type="AlphaFoldDB" id="A0A223KMB4"/>
<name>A0A223KMB4_9BACI</name>
<evidence type="ECO:0000313" key="4">
    <source>
        <dbReference type="Proteomes" id="UP000215224"/>
    </source>
</evidence>
<organism evidence="3 4">
    <name type="scientific">Sutcliffiella cohnii</name>
    <dbReference type="NCBI Taxonomy" id="33932"/>
    <lineage>
        <taxon>Bacteria</taxon>
        <taxon>Bacillati</taxon>
        <taxon>Bacillota</taxon>
        <taxon>Bacilli</taxon>
        <taxon>Bacillales</taxon>
        <taxon>Bacillaceae</taxon>
        <taxon>Sutcliffiella</taxon>
    </lineage>
</organism>
<keyword evidence="1" id="KW-0067">ATP-binding</keyword>
<dbReference type="GO" id="GO:0005524">
    <property type="term" value="F:ATP binding"/>
    <property type="evidence" value="ECO:0007669"/>
    <property type="project" value="UniProtKB-UniRule"/>
</dbReference>
<dbReference type="PROSITE" id="PS50975">
    <property type="entry name" value="ATP_GRASP"/>
    <property type="match status" value="1"/>
</dbReference>
<dbReference type="KEGG" id="bcoh:BC6307_03815"/>
<gene>
    <name evidence="3" type="ORF">BC6307_03815</name>
</gene>
<dbReference type="InterPro" id="IPR026838">
    <property type="entry name" value="YheC/D"/>
</dbReference>
<dbReference type="SUPFAM" id="SSF56059">
    <property type="entry name" value="Glutathione synthetase ATP-binding domain-like"/>
    <property type="match status" value="1"/>
</dbReference>